<proteinExistence type="predicted"/>
<dbReference type="SMART" id="SM00530">
    <property type="entry name" value="HTH_XRE"/>
    <property type="match status" value="1"/>
</dbReference>
<gene>
    <name evidence="2" type="ORF">BOO71_0015187</name>
</gene>
<dbReference type="PROSITE" id="PS50943">
    <property type="entry name" value="HTH_CROC1"/>
    <property type="match status" value="1"/>
</dbReference>
<dbReference type="Pfam" id="PF01381">
    <property type="entry name" value="HTH_3"/>
    <property type="match status" value="1"/>
</dbReference>
<dbReference type="STRING" id="249408.BOO71_0015187"/>
<keyword evidence="3" id="KW-1185">Reference proteome</keyword>
<dbReference type="RefSeq" id="WP_075837119.1">
    <property type="nucleotide sequence ID" value="NZ_MSTI01000184.1"/>
</dbReference>
<protein>
    <submittedName>
        <fullName evidence="2">Cytoplasmic protein</fullName>
    </submittedName>
</protein>
<dbReference type="Proteomes" id="UP000186607">
    <property type="component" value="Unassembled WGS sequence"/>
</dbReference>
<evidence type="ECO:0000313" key="3">
    <source>
        <dbReference type="Proteomes" id="UP000186607"/>
    </source>
</evidence>
<dbReference type="GO" id="GO:0003677">
    <property type="term" value="F:DNA binding"/>
    <property type="evidence" value="ECO:0007669"/>
    <property type="project" value="InterPro"/>
</dbReference>
<evidence type="ECO:0000313" key="2">
    <source>
        <dbReference type="EMBL" id="OLV15377.1"/>
    </source>
</evidence>
<evidence type="ECO:0000259" key="1">
    <source>
        <dbReference type="PROSITE" id="PS50943"/>
    </source>
</evidence>
<dbReference type="SUPFAM" id="SSF47413">
    <property type="entry name" value="lambda repressor-like DNA-binding domains"/>
    <property type="match status" value="1"/>
</dbReference>
<dbReference type="EMBL" id="MSTI01000184">
    <property type="protein sequence ID" value="OLV15377.1"/>
    <property type="molecule type" value="Genomic_DNA"/>
</dbReference>
<dbReference type="AlphaFoldDB" id="A0A1U7NR34"/>
<feature type="domain" description="HTH cro/C1-type" evidence="1">
    <location>
        <begin position="83"/>
        <end position="137"/>
    </location>
</feature>
<dbReference type="Gene3D" id="1.10.260.40">
    <property type="entry name" value="lambda repressor-like DNA-binding domains"/>
    <property type="match status" value="1"/>
</dbReference>
<comment type="caution">
    <text evidence="2">The sequence shown here is derived from an EMBL/GenBank/DDBJ whole genome shotgun (WGS) entry which is preliminary data.</text>
</comment>
<accession>A0A1U7NR34</accession>
<organism evidence="2 3">
    <name type="scientific">Deinococcus marmoris</name>
    <dbReference type="NCBI Taxonomy" id="249408"/>
    <lineage>
        <taxon>Bacteria</taxon>
        <taxon>Thermotogati</taxon>
        <taxon>Deinococcota</taxon>
        <taxon>Deinococci</taxon>
        <taxon>Deinococcales</taxon>
        <taxon>Deinococcaceae</taxon>
        <taxon>Deinococcus</taxon>
    </lineage>
</organism>
<dbReference type="CDD" id="cd00093">
    <property type="entry name" value="HTH_XRE"/>
    <property type="match status" value="1"/>
</dbReference>
<dbReference type="InterPro" id="IPR001387">
    <property type="entry name" value="Cro/C1-type_HTH"/>
</dbReference>
<dbReference type="InterPro" id="IPR010982">
    <property type="entry name" value="Lambda_DNA-bd_dom_sf"/>
</dbReference>
<reference evidence="2 3" key="1">
    <citation type="submission" date="2017-01" db="EMBL/GenBank/DDBJ databases">
        <title>Genome Analysis of Deinococcus marmoris KOPRI26562.</title>
        <authorList>
            <person name="Kim J.H."/>
            <person name="Oh H.-M."/>
        </authorList>
    </citation>
    <scope>NUCLEOTIDE SEQUENCE [LARGE SCALE GENOMIC DNA]</scope>
    <source>
        <strain evidence="2 3">KOPRI26562</strain>
    </source>
</reference>
<name>A0A1U7NR34_9DEIO</name>
<sequence length="138" mass="14872">MTNFSELSSTFQHLQALAPEAFMPITSEAGLISATAFLKSLDQEIGDTAHHPLAELANTLMERVMAYEAEHYPIPPAAPDMELRLLMKERGVTQQQVAAATGIDQAQISKLASGKRTFTAEHARALGAFFGVSPAAFL</sequence>